<dbReference type="PROSITE" id="PS50088">
    <property type="entry name" value="ANK_REPEAT"/>
    <property type="match status" value="1"/>
</dbReference>
<dbReference type="InterPro" id="IPR036770">
    <property type="entry name" value="Ankyrin_rpt-contain_sf"/>
</dbReference>
<comment type="subcellular location">
    <subcellularLocation>
        <location evidence="2">Endoplasmic reticulum</location>
    </subcellularLocation>
    <subcellularLocation>
        <location evidence="3">Membrane</location>
    </subcellularLocation>
    <subcellularLocation>
        <location evidence="1">Mitochondrion</location>
    </subcellularLocation>
</comment>
<dbReference type="SUPFAM" id="SSF48403">
    <property type="entry name" value="Ankyrin repeat"/>
    <property type="match status" value="1"/>
</dbReference>
<dbReference type="GO" id="GO:0005783">
    <property type="term" value="C:endoplasmic reticulum"/>
    <property type="evidence" value="ECO:0007669"/>
    <property type="project" value="UniProtKB-SubCell"/>
</dbReference>
<organism evidence="10 11">
    <name type="scientific">Cercophora newfieldiana</name>
    <dbReference type="NCBI Taxonomy" id="92897"/>
    <lineage>
        <taxon>Eukaryota</taxon>
        <taxon>Fungi</taxon>
        <taxon>Dikarya</taxon>
        <taxon>Ascomycota</taxon>
        <taxon>Pezizomycotina</taxon>
        <taxon>Sordariomycetes</taxon>
        <taxon>Sordariomycetidae</taxon>
        <taxon>Sordariales</taxon>
        <taxon>Lasiosphaeriaceae</taxon>
        <taxon>Cercophora</taxon>
    </lineage>
</organism>
<dbReference type="InterPro" id="IPR041664">
    <property type="entry name" value="AAA_16"/>
</dbReference>
<keyword evidence="5" id="KW-0496">Mitochondrion</keyword>
<accession>A0AA39XSS0</accession>
<dbReference type="Gene3D" id="1.25.40.10">
    <property type="entry name" value="Tetratricopeptide repeat domain"/>
    <property type="match status" value="1"/>
</dbReference>
<feature type="region of interest" description="Disordered" evidence="8">
    <location>
        <begin position="74"/>
        <end position="120"/>
    </location>
</feature>
<dbReference type="SMART" id="SM00248">
    <property type="entry name" value="ANK"/>
    <property type="match status" value="5"/>
</dbReference>
<proteinExistence type="predicted"/>
<evidence type="ECO:0000259" key="9">
    <source>
        <dbReference type="Pfam" id="PF13191"/>
    </source>
</evidence>
<dbReference type="PANTHER" id="PTHR48182">
    <property type="entry name" value="PROTEIN SERAC1"/>
    <property type="match status" value="1"/>
</dbReference>
<evidence type="ECO:0000256" key="4">
    <source>
        <dbReference type="ARBA" id="ARBA00022824"/>
    </source>
</evidence>
<evidence type="ECO:0000256" key="1">
    <source>
        <dbReference type="ARBA" id="ARBA00004173"/>
    </source>
</evidence>
<comment type="caution">
    <text evidence="10">The sequence shown here is derived from an EMBL/GenBank/DDBJ whole genome shotgun (WGS) entry which is preliminary data.</text>
</comment>
<evidence type="ECO:0000256" key="2">
    <source>
        <dbReference type="ARBA" id="ARBA00004240"/>
    </source>
</evidence>
<keyword evidence="11" id="KW-1185">Reference proteome</keyword>
<dbReference type="Pfam" id="PF13191">
    <property type="entry name" value="AAA_16"/>
    <property type="match status" value="1"/>
</dbReference>
<evidence type="ECO:0000256" key="3">
    <source>
        <dbReference type="ARBA" id="ARBA00004370"/>
    </source>
</evidence>
<feature type="domain" description="Orc1-like AAA ATPase" evidence="9">
    <location>
        <begin position="411"/>
        <end position="534"/>
    </location>
</feature>
<dbReference type="SUPFAM" id="SSF52540">
    <property type="entry name" value="P-loop containing nucleoside triphosphate hydrolases"/>
    <property type="match status" value="1"/>
</dbReference>
<gene>
    <name evidence="10" type="ORF">B0T16DRAFT_462695</name>
</gene>
<evidence type="ECO:0000256" key="7">
    <source>
        <dbReference type="PROSITE-ProRule" id="PRU00023"/>
    </source>
</evidence>
<protein>
    <recommendedName>
        <fullName evidence="9">Orc1-like AAA ATPase domain-containing protein</fullName>
    </recommendedName>
</protein>
<evidence type="ECO:0000256" key="5">
    <source>
        <dbReference type="ARBA" id="ARBA00023128"/>
    </source>
</evidence>
<dbReference type="Proteomes" id="UP001174936">
    <property type="component" value="Unassembled WGS sequence"/>
</dbReference>
<dbReference type="Pfam" id="PF00023">
    <property type="entry name" value="Ank"/>
    <property type="match status" value="1"/>
</dbReference>
<keyword evidence="4" id="KW-0256">Endoplasmic reticulum</keyword>
<dbReference type="GO" id="GO:0005739">
    <property type="term" value="C:mitochondrion"/>
    <property type="evidence" value="ECO:0007669"/>
    <property type="project" value="UniProtKB-SubCell"/>
</dbReference>
<dbReference type="GO" id="GO:0016020">
    <property type="term" value="C:membrane"/>
    <property type="evidence" value="ECO:0007669"/>
    <property type="project" value="UniProtKB-SubCell"/>
</dbReference>
<dbReference type="EMBL" id="JAULSV010000007">
    <property type="protein sequence ID" value="KAK0638981.1"/>
    <property type="molecule type" value="Genomic_DNA"/>
</dbReference>
<dbReference type="InterPro" id="IPR029058">
    <property type="entry name" value="AB_hydrolase_fold"/>
</dbReference>
<dbReference type="InterPro" id="IPR011990">
    <property type="entry name" value="TPR-like_helical_dom_sf"/>
</dbReference>
<evidence type="ECO:0000256" key="6">
    <source>
        <dbReference type="ARBA" id="ARBA00023136"/>
    </source>
</evidence>
<dbReference type="Gene3D" id="3.40.50.1820">
    <property type="entry name" value="alpha/beta hydrolase"/>
    <property type="match status" value="1"/>
</dbReference>
<keyword evidence="6" id="KW-0472">Membrane</keyword>
<name>A0AA39XSS0_9PEZI</name>
<feature type="region of interest" description="Disordered" evidence="8">
    <location>
        <begin position="13"/>
        <end position="45"/>
    </location>
</feature>
<evidence type="ECO:0000313" key="10">
    <source>
        <dbReference type="EMBL" id="KAK0638981.1"/>
    </source>
</evidence>
<dbReference type="Gene3D" id="1.25.40.20">
    <property type="entry name" value="Ankyrin repeat-containing domain"/>
    <property type="match status" value="2"/>
</dbReference>
<dbReference type="PANTHER" id="PTHR48182:SF2">
    <property type="entry name" value="PROTEIN SERAC1"/>
    <property type="match status" value="1"/>
</dbReference>
<feature type="compositionally biased region" description="Pro residues" evidence="8">
    <location>
        <begin position="110"/>
        <end position="119"/>
    </location>
</feature>
<keyword evidence="7" id="KW-0040">ANK repeat</keyword>
<dbReference type="InterPro" id="IPR027417">
    <property type="entry name" value="P-loop_NTPase"/>
</dbReference>
<dbReference type="Gene3D" id="3.40.50.300">
    <property type="entry name" value="P-loop containing nucleotide triphosphate hydrolases"/>
    <property type="match status" value="1"/>
</dbReference>
<sequence>MPNPLRKLRLIGKGKKAVAPANNTSADPLGGVGSTGGPTTRPGSGVISAIELQTSNDGTRVFEQPAAEQLTFAAPAHPPEPHSHHAGPGNPSPDIGEGVSSENFGLFEFPPRPSVPPPTASSIQHHAFSVERHVDIIVVHGLGGHWLRTWQAPDDGAIWFRDRIPAVLAEANISCRVRSFGYNSAFTFTKGETNIAGSAKDLIDRVQLLRGKDPAGFRPILFVAHSLGGIVVKEALNIAWTKHHLYEDILDNTKGCIFMGVPHHGAGIAKWAKHATQLVKIASLGFSGNTNFLKALERSSPEWVRISRDFVERGRRLSIRTFYETERTAGILVVDEGSAALHVPQEQSFALPGSDHRTVCRFSDSDNERFSLVGKAALDLAQGAHGGQTPANTHLTFGCLLFDLPSATRSFFGRADELSFLRDKLDPTVRGRKGVVLYGLAGSGKTQLILRFIHTFEERYTAVIWINASSKEQTLQSFADTAEAIDSMWPTKDLPNTYRGTNPERKVLSRLRSTAHNRWMLVIDSVDDLDAIDLSSLIPDCKHGSIVVTSTRRSAAELLEKYEFSALEVDSLDSFSASQLLLSAGDPKSLNSRLQDPGNGIVRDIANELYGIPLALEQAGVLIRKRIVTFENFLERYRLHHKTLMAKLFPGATSYEKRYSVITVVSLLFSAILSESPESARLLEVLAILGPRKIPLSFLGMLPSTVTKVGERGEYDENETPFSEELGTDDTVLRLNLSTLLDVCLVKLDRNQTETEEFASIHGLTCQWLVETAVSNQTWDISSMVPILIAFIWPGHDSPFAAYKSEAPLIRQQYLPVLERVLGIADRSSHCFRGDNKRGKKCDTEVSRNLAYIYLYSGRLDKSKAVFQAAVEELATEEGDAWSSTELSLELLIGLASCHNRSGSQREAVEVLEFSLSVAEKLFDNFDDRTAEISSRLKRLKERQEINLGHHKAALLAATGGPEMKRARDNLSSGLHDDTLLDLYKGGGSHNPDYISDWPGFFNLSDFRGNLKTSGRTKSSLKVERLVELNNRQSWNELREELKSYDSFEINRPSGGKPPLMWLITSSRDIGAPLLLHERRHDIDVSIQDPEGQTVLDYAVKYQHIDVIVLLVHGFGVDVDGRNGRGERPITRTVRSGLRESFMALKDLGADLDGTIDPTGWTVRLAAAAYGWYGKSTLLWEFPNVNPNRRDDSGNSALHIAMTPWTPIEHIETLLRWGVDVNAQNSLGRSALHDAILYRCIGRESLVNHCMFLVVKADGANLNLQDNRWMTPLMLACEVQSIECAMILLDFAGTRLNLKLRGKAKSPMIGGVDVEGTAQFIAIGFERYEIVRGMVERGVLDPRERDELEKTNAVSFAARCYAQRCLEYLVQVSPEAAREALRTSQPTDSVTRGRIREAMAKYDIAIDDFSVGGGQQRK</sequence>
<dbReference type="SUPFAM" id="SSF53474">
    <property type="entry name" value="alpha/beta-Hydrolases"/>
    <property type="match status" value="1"/>
</dbReference>
<feature type="repeat" description="ANK" evidence="7">
    <location>
        <begin position="1193"/>
        <end position="1226"/>
    </location>
</feature>
<evidence type="ECO:0000256" key="8">
    <source>
        <dbReference type="SAM" id="MobiDB-lite"/>
    </source>
</evidence>
<dbReference type="InterPro" id="IPR052374">
    <property type="entry name" value="SERAC1"/>
</dbReference>
<evidence type="ECO:0000313" key="11">
    <source>
        <dbReference type="Proteomes" id="UP001174936"/>
    </source>
</evidence>
<reference evidence="10" key="1">
    <citation type="submission" date="2023-06" db="EMBL/GenBank/DDBJ databases">
        <title>Genome-scale phylogeny and comparative genomics of the fungal order Sordariales.</title>
        <authorList>
            <consortium name="Lawrence Berkeley National Laboratory"/>
            <person name="Hensen N."/>
            <person name="Bonometti L."/>
            <person name="Westerberg I."/>
            <person name="Brannstrom I.O."/>
            <person name="Guillou S."/>
            <person name="Cros-Aarteil S."/>
            <person name="Calhoun S."/>
            <person name="Haridas S."/>
            <person name="Kuo A."/>
            <person name="Mondo S."/>
            <person name="Pangilinan J."/>
            <person name="Riley R."/>
            <person name="Labutti K."/>
            <person name="Andreopoulos B."/>
            <person name="Lipzen A."/>
            <person name="Chen C."/>
            <person name="Yanf M."/>
            <person name="Daum C."/>
            <person name="Ng V."/>
            <person name="Clum A."/>
            <person name="Steindorff A."/>
            <person name="Ohm R."/>
            <person name="Martin F."/>
            <person name="Silar P."/>
            <person name="Natvig D."/>
            <person name="Lalanne C."/>
            <person name="Gautier V."/>
            <person name="Ament-Velasquez S.L."/>
            <person name="Kruys A."/>
            <person name="Hutchinson M.I."/>
            <person name="Powell A.J."/>
            <person name="Barry K."/>
            <person name="Miller A.N."/>
            <person name="Grigoriev I.V."/>
            <person name="Debuchy R."/>
            <person name="Gladieux P."/>
            <person name="Thoren M.H."/>
            <person name="Johannesson H."/>
        </authorList>
    </citation>
    <scope>NUCLEOTIDE SEQUENCE</scope>
    <source>
        <strain evidence="10">SMH2532-1</strain>
    </source>
</reference>
<dbReference type="InterPro" id="IPR002110">
    <property type="entry name" value="Ankyrin_rpt"/>
</dbReference>